<comment type="caution">
    <text evidence="2">The sequence shown here is derived from an EMBL/GenBank/DDBJ whole genome shotgun (WGS) entry which is preliminary data.</text>
</comment>
<dbReference type="InterPro" id="IPR031349">
    <property type="entry name" value="Tfb6"/>
</dbReference>
<evidence type="ECO:0000313" key="2">
    <source>
        <dbReference type="EMBL" id="RVX66296.1"/>
    </source>
</evidence>
<name>A0A438MRN3_EXOME</name>
<sequence length="207" mass="22564">MAESYGGGGLLSPPVSASSPALSAASVPQRNTRLPIPRVHPLRPGSAKEIALINYLDDKILRITRRYAKKFSNENQDMDNTPGYTTYDQFVSDVDPLVDIVWISGTLSMTEKVRIKSLIEETRVAAVNAASASGALSSFQDVSDMETYDEDSDTSLEPDDDQDTQDSGTLSIPLSLSRVYKKTLEILGDSLIDNTLPVDQNQSRPPL</sequence>
<gene>
    <name evidence="2" type="ORF">B0A52_09727</name>
</gene>
<dbReference type="OrthoDB" id="2567806at2759"/>
<dbReference type="GO" id="GO:0005675">
    <property type="term" value="C:transcription factor TFIIH holo complex"/>
    <property type="evidence" value="ECO:0007669"/>
    <property type="project" value="TreeGrafter"/>
</dbReference>
<evidence type="ECO:0000313" key="3">
    <source>
        <dbReference type="Proteomes" id="UP000288859"/>
    </source>
</evidence>
<proteinExistence type="predicted"/>
<dbReference type="PANTHER" id="PTHR37781:SF1">
    <property type="entry name" value="ADR380WP"/>
    <property type="match status" value="1"/>
</dbReference>
<dbReference type="EMBL" id="NAJM01000064">
    <property type="protein sequence ID" value="RVX66296.1"/>
    <property type="molecule type" value="Genomic_DNA"/>
</dbReference>
<protein>
    <submittedName>
        <fullName evidence="2">Uncharacterized protein</fullName>
    </submittedName>
</protein>
<dbReference type="VEuPathDB" id="FungiDB:PV10_05212"/>
<feature type="compositionally biased region" description="Acidic residues" evidence="1">
    <location>
        <begin position="143"/>
        <end position="164"/>
    </location>
</feature>
<accession>A0A438MRN3</accession>
<dbReference type="AlphaFoldDB" id="A0A438MRN3"/>
<dbReference type="Proteomes" id="UP000288859">
    <property type="component" value="Unassembled WGS sequence"/>
</dbReference>
<dbReference type="Pfam" id="PF17110">
    <property type="entry name" value="TFB6"/>
    <property type="match status" value="1"/>
</dbReference>
<reference evidence="2 3" key="1">
    <citation type="submission" date="2017-03" db="EMBL/GenBank/DDBJ databases">
        <title>Genomes of endolithic fungi from Antarctica.</title>
        <authorList>
            <person name="Coleine C."/>
            <person name="Masonjones S."/>
            <person name="Stajich J.E."/>
        </authorList>
    </citation>
    <scope>NUCLEOTIDE SEQUENCE [LARGE SCALE GENOMIC DNA]</scope>
    <source>
        <strain evidence="2 3">CCFEE 6314</strain>
    </source>
</reference>
<evidence type="ECO:0000256" key="1">
    <source>
        <dbReference type="SAM" id="MobiDB-lite"/>
    </source>
</evidence>
<feature type="region of interest" description="Disordered" evidence="1">
    <location>
        <begin position="141"/>
        <end position="170"/>
    </location>
</feature>
<organism evidence="2 3">
    <name type="scientific">Exophiala mesophila</name>
    <name type="common">Black yeast-like fungus</name>
    <dbReference type="NCBI Taxonomy" id="212818"/>
    <lineage>
        <taxon>Eukaryota</taxon>
        <taxon>Fungi</taxon>
        <taxon>Dikarya</taxon>
        <taxon>Ascomycota</taxon>
        <taxon>Pezizomycotina</taxon>
        <taxon>Eurotiomycetes</taxon>
        <taxon>Chaetothyriomycetidae</taxon>
        <taxon>Chaetothyriales</taxon>
        <taxon>Herpotrichiellaceae</taxon>
        <taxon>Exophiala</taxon>
    </lineage>
</organism>
<dbReference type="PANTHER" id="PTHR37781">
    <property type="entry name" value="TFIIH COMPLEX SUBUNIT"/>
    <property type="match status" value="1"/>
</dbReference>